<evidence type="ECO:0000259" key="1">
    <source>
        <dbReference type="Pfam" id="PF03561"/>
    </source>
</evidence>
<name>A0ABQ2VCP4_9ACTN</name>
<reference evidence="3" key="1">
    <citation type="journal article" date="2019" name="Int. J. Syst. Evol. Microbiol.">
        <title>The Global Catalogue of Microorganisms (GCM) 10K type strain sequencing project: providing services to taxonomists for standard genome sequencing and annotation.</title>
        <authorList>
            <consortium name="The Broad Institute Genomics Platform"/>
            <consortium name="The Broad Institute Genome Sequencing Center for Infectious Disease"/>
            <person name="Wu L."/>
            <person name="Ma J."/>
        </authorList>
    </citation>
    <scope>NUCLEOTIDE SEQUENCE [LARGE SCALE GENOMIC DNA]</scope>
    <source>
        <strain evidence="3">JCM 3399</strain>
    </source>
</reference>
<dbReference type="InterPro" id="IPR008979">
    <property type="entry name" value="Galactose-bd-like_sf"/>
</dbReference>
<protein>
    <recommendedName>
        <fullName evidence="1">Allantoicase domain-containing protein</fullName>
    </recommendedName>
</protein>
<dbReference type="Pfam" id="PF03561">
    <property type="entry name" value="Allantoicase"/>
    <property type="match status" value="1"/>
</dbReference>
<dbReference type="InterPro" id="IPR015908">
    <property type="entry name" value="Allantoicase_dom"/>
</dbReference>
<organism evidence="2 3">
    <name type="scientific">Streptomyces albospinus</name>
    <dbReference type="NCBI Taxonomy" id="285515"/>
    <lineage>
        <taxon>Bacteria</taxon>
        <taxon>Bacillati</taxon>
        <taxon>Actinomycetota</taxon>
        <taxon>Actinomycetes</taxon>
        <taxon>Kitasatosporales</taxon>
        <taxon>Streptomycetaceae</taxon>
        <taxon>Streptomyces</taxon>
    </lineage>
</organism>
<accession>A0ABQ2VCP4</accession>
<feature type="domain" description="Allantoicase" evidence="1">
    <location>
        <begin position="67"/>
        <end position="118"/>
    </location>
</feature>
<dbReference type="Proteomes" id="UP000654471">
    <property type="component" value="Unassembled WGS sequence"/>
</dbReference>
<dbReference type="EMBL" id="BMRP01000020">
    <property type="protein sequence ID" value="GGU80255.1"/>
    <property type="molecule type" value="Genomic_DNA"/>
</dbReference>
<keyword evidence="3" id="KW-1185">Reference proteome</keyword>
<sequence>MRAAAGLLADAATVIDQPDTSANSVVRGRTYPENMTHDVLHRGYGITIDLSASDLGAGWAGLSGRDGESGDWVELLPRTRLQPDTVHRFMLDDAPATTHVRMDIFPDGGIARLRPHGSLTEEGARRLLARYQELGG</sequence>
<gene>
    <name evidence="2" type="ORF">GCM10010211_53030</name>
</gene>
<proteinExistence type="predicted"/>
<dbReference type="SUPFAM" id="SSF49785">
    <property type="entry name" value="Galactose-binding domain-like"/>
    <property type="match status" value="1"/>
</dbReference>
<dbReference type="Gene3D" id="2.60.120.260">
    <property type="entry name" value="Galactose-binding domain-like"/>
    <property type="match status" value="1"/>
</dbReference>
<evidence type="ECO:0000313" key="2">
    <source>
        <dbReference type="EMBL" id="GGU80255.1"/>
    </source>
</evidence>
<comment type="caution">
    <text evidence="2">The sequence shown here is derived from an EMBL/GenBank/DDBJ whole genome shotgun (WGS) entry which is preliminary data.</text>
</comment>
<evidence type="ECO:0000313" key="3">
    <source>
        <dbReference type="Proteomes" id="UP000654471"/>
    </source>
</evidence>